<keyword evidence="2" id="KW-1185">Reference proteome</keyword>
<dbReference type="EMBL" id="JAHEPS010000003">
    <property type="protein sequence ID" value="MBT1444850.1"/>
    <property type="molecule type" value="Genomic_DNA"/>
</dbReference>
<dbReference type="RefSeq" id="WP_214507047.1">
    <property type="nucleotide sequence ID" value="NZ_JAHEPS010000003.1"/>
</dbReference>
<protein>
    <submittedName>
        <fullName evidence="1">Uncharacterized protein</fullName>
    </submittedName>
</protein>
<evidence type="ECO:0000313" key="2">
    <source>
        <dbReference type="Proteomes" id="UP001195903"/>
    </source>
</evidence>
<name>A0ABS5V321_9GAMM</name>
<reference evidence="1 2" key="1">
    <citation type="submission" date="2021-05" db="EMBL/GenBank/DDBJ databases">
        <title>Shewanella sp. JM162201.</title>
        <authorList>
            <person name="Xu S."/>
            <person name="Li A."/>
        </authorList>
    </citation>
    <scope>NUCLEOTIDE SEQUENCE [LARGE SCALE GENOMIC DNA]</scope>
    <source>
        <strain evidence="1 2">JM162201</strain>
    </source>
</reference>
<gene>
    <name evidence="1" type="ORF">KJI95_09980</name>
</gene>
<organism evidence="1 2">
    <name type="scientific">Shewanella jiangmenensis</name>
    <dbReference type="NCBI Taxonomy" id="2837387"/>
    <lineage>
        <taxon>Bacteria</taxon>
        <taxon>Pseudomonadati</taxon>
        <taxon>Pseudomonadota</taxon>
        <taxon>Gammaproteobacteria</taxon>
        <taxon>Alteromonadales</taxon>
        <taxon>Shewanellaceae</taxon>
        <taxon>Shewanella</taxon>
    </lineage>
</organism>
<proteinExistence type="predicted"/>
<evidence type="ECO:0000313" key="1">
    <source>
        <dbReference type="EMBL" id="MBT1444850.1"/>
    </source>
</evidence>
<dbReference type="Proteomes" id="UP001195903">
    <property type="component" value="Unassembled WGS sequence"/>
</dbReference>
<comment type="caution">
    <text evidence="1">The sequence shown here is derived from an EMBL/GenBank/DDBJ whole genome shotgun (WGS) entry which is preliminary data.</text>
</comment>
<accession>A0ABS5V321</accession>
<sequence length="172" mass="18845">MGVIHALGSQWHKAEFAALLGQTLMQRPAVSGLFQGATSMSTVCNLMAAISYRSDDPRFTAAEIDDPFLLLICFDCFRLLFVKEVQQGGLSQAEQLILTLCRRVAAQVAADVEADVKADVRADLEVGVETAAAPDTLNDATRLMRAQIQRLGTTLDELYLERRRRSNNMLGG</sequence>